<dbReference type="AlphaFoldDB" id="A0A383UHN8"/>
<evidence type="ECO:0000313" key="2">
    <source>
        <dbReference type="Proteomes" id="UP000275772"/>
    </source>
</evidence>
<dbReference type="EMBL" id="UNSH01000001">
    <property type="protein sequence ID" value="SZE99331.1"/>
    <property type="molecule type" value="Genomic_DNA"/>
</dbReference>
<dbReference type="Proteomes" id="UP000275772">
    <property type="component" value="Unassembled WGS sequence"/>
</dbReference>
<sequence length="95" mass="10976">MFRGYFARPEIGLCSFWGKELGSINSQKYCERIVVPIDGMVSMRPWLSVMQYNASARAAARTMEDVNQRLIQPIFWPTNSPDLNPIEAFWDSKKD</sequence>
<organism evidence="1 2">
    <name type="scientific">Blumeria hordei</name>
    <name type="common">Barley powdery mildew</name>
    <name type="synonym">Blumeria graminis f. sp. hordei</name>
    <dbReference type="NCBI Taxonomy" id="2867405"/>
    <lineage>
        <taxon>Eukaryota</taxon>
        <taxon>Fungi</taxon>
        <taxon>Dikarya</taxon>
        <taxon>Ascomycota</taxon>
        <taxon>Pezizomycotina</taxon>
        <taxon>Leotiomycetes</taxon>
        <taxon>Erysiphales</taxon>
        <taxon>Erysiphaceae</taxon>
        <taxon>Blumeria</taxon>
    </lineage>
</organism>
<evidence type="ECO:0000313" key="1">
    <source>
        <dbReference type="EMBL" id="SZE99331.1"/>
    </source>
</evidence>
<proteinExistence type="predicted"/>
<dbReference type="Gene3D" id="3.30.420.10">
    <property type="entry name" value="Ribonuclease H-like superfamily/Ribonuclease H"/>
    <property type="match status" value="1"/>
</dbReference>
<gene>
    <name evidence="1" type="ORF">BLGHR1_10082</name>
</gene>
<dbReference type="InterPro" id="IPR036397">
    <property type="entry name" value="RNaseH_sf"/>
</dbReference>
<accession>A0A383UHN8</accession>
<dbReference type="GO" id="GO:0003676">
    <property type="term" value="F:nucleic acid binding"/>
    <property type="evidence" value="ECO:0007669"/>
    <property type="project" value="InterPro"/>
</dbReference>
<name>A0A383UHN8_BLUHO</name>
<evidence type="ECO:0008006" key="3">
    <source>
        <dbReference type="Google" id="ProtNLM"/>
    </source>
</evidence>
<reference evidence="1 2" key="1">
    <citation type="submission" date="2017-11" db="EMBL/GenBank/DDBJ databases">
        <authorList>
            <person name="Kracher B."/>
        </authorList>
    </citation>
    <scope>NUCLEOTIDE SEQUENCE [LARGE SCALE GENOMIC DNA]</scope>
    <source>
        <strain evidence="1 2">RACE1</strain>
    </source>
</reference>
<dbReference type="VEuPathDB" id="FungiDB:BLGHR1_10082"/>
<protein>
    <recommendedName>
        <fullName evidence="3">Tc1-like transposase DDE domain-containing protein</fullName>
    </recommendedName>
</protein>